<dbReference type="SUPFAM" id="SSF53474">
    <property type="entry name" value="alpha/beta-Hydrolases"/>
    <property type="match status" value="1"/>
</dbReference>
<name>A0ABV6KDS3_9BACI</name>
<reference evidence="1 2" key="1">
    <citation type="submission" date="2024-09" db="EMBL/GenBank/DDBJ databases">
        <authorList>
            <person name="Sun Q."/>
            <person name="Mori K."/>
        </authorList>
    </citation>
    <scope>NUCLEOTIDE SEQUENCE [LARGE SCALE GENOMIC DNA]</scope>
    <source>
        <strain evidence="1 2">NCAIM B.02610</strain>
    </source>
</reference>
<sequence length="84" mass="10066">MVALSEYIPGFVKDEYNVKPVNQMSLFISHGEMDQILPYEWRLANHEYFQELGATVTLKRIKKDIQYHYKHNEYMKWIPDSLGK</sequence>
<comment type="caution">
    <text evidence="1">The sequence shown here is derived from an EMBL/GenBank/DDBJ whole genome shotgun (WGS) entry which is preliminary data.</text>
</comment>
<evidence type="ECO:0000313" key="1">
    <source>
        <dbReference type="EMBL" id="MFC0471457.1"/>
    </source>
</evidence>
<dbReference type="EMBL" id="JBHLUX010000034">
    <property type="protein sequence ID" value="MFC0471457.1"/>
    <property type="molecule type" value="Genomic_DNA"/>
</dbReference>
<dbReference type="Proteomes" id="UP001589838">
    <property type="component" value="Unassembled WGS sequence"/>
</dbReference>
<evidence type="ECO:0008006" key="3">
    <source>
        <dbReference type="Google" id="ProtNLM"/>
    </source>
</evidence>
<accession>A0ABV6KDS3</accession>
<protein>
    <recommendedName>
        <fullName evidence="3">Phospholipase/carboxylesterase/thioesterase domain-containing protein</fullName>
    </recommendedName>
</protein>
<dbReference type="Gene3D" id="3.40.50.1820">
    <property type="entry name" value="alpha/beta hydrolase"/>
    <property type="match status" value="1"/>
</dbReference>
<evidence type="ECO:0000313" key="2">
    <source>
        <dbReference type="Proteomes" id="UP001589838"/>
    </source>
</evidence>
<dbReference type="RefSeq" id="WP_335962752.1">
    <property type="nucleotide sequence ID" value="NZ_JAXBLX010000034.1"/>
</dbReference>
<proteinExistence type="predicted"/>
<gene>
    <name evidence="1" type="ORF">ACFFHM_13395</name>
</gene>
<dbReference type="InterPro" id="IPR029058">
    <property type="entry name" value="AB_hydrolase_fold"/>
</dbReference>
<organism evidence="1 2">
    <name type="scientific">Halalkalibacter kiskunsagensis</name>
    <dbReference type="NCBI Taxonomy" id="1548599"/>
    <lineage>
        <taxon>Bacteria</taxon>
        <taxon>Bacillati</taxon>
        <taxon>Bacillota</taxon>
        <taxon>Bacilli</taxon>
        <taxon>Bacillales</taxon>
        <taxon>Bacillaceae</taxon>
        <taxon>Halalkalibacter</taxon>
    </lineage>
</organism>
<keyword evidence="2" id="KW-1185">Reference proteome</keyword>